<feature type="coiled-coil region" evidence="1">
    <location>
        <begin position="78"/>
        <end position="112"/>
    </location>
</feature>
<dbReference type="Proteomes" id="UP000613740">
    <property type="component" value="Unassembled WGS sequence"/>
</dbReference>
<keyword evidence="1" id="KW-0175">Coiled coil</keyword>
<evidence type="ECO:0000313" key="3">
    <source>
        <dbReference type="Proteomes" id="UP000613740"/>
    </source>
</evidence>
<gene>
    <name evidence="2" type="ORF">HYH02_008183</name>
</gene>
<protein>
    <submittedName>
        <fullName evidence="2">Uncharacterized protein</fullName>
    </submittedName>
</protein>
<accession>A0A835WH26</accession>
<proteinExistence type="predicted"/>
<dbReference type="AlphaFoldDB" id="A0A835WH26"/>
<name>A0A835WH26_9CHLO</name>
<evidence type="ECO:0000256" key="1">
    <source>
        <dbReference type="SAM" id="Coils"/>
    </source>
</evidence>
<dbReference type="EMBL" id="JAEHOD010000024">
    <property type="protein sequence ID" value="KAG2447031.1"/>
    <property type="molecule type" value="Genomic_DNA"/>
</dbReference>
<evidence type="ECO:0000313" key="2">
    <source>
        <dbReference type="EMBL" id="KAG2447031.1"/>
    </source>
</evidence>
<reference evidence="2" key="1">
    <citation type="journal article" date="2020" name="bioRxiv">
        <title>Comparative genomics of Chlamydomonas.</title>
        <authorList>
            <person name="Craig R.J."/>
            <person name="Hasan A.R."/>
            <person name="Ness R.W."/>
            <person name="Keightley P.D."/>
        </authorList>
    </citation>
    <scope>NUCLEOTIDE SEQUENCE</scope>
    <source>
        <strain evidence="2">CCAP 11/173</strain>
    </source>
</reference>
<keyword evidence="3" id="KW-1185">Reference proteome</keyword>
<comment type="caution">
    <text evidence="2">The sequence shown here is derived from an EMBL/GenBank/DDBJ whole genome shotgun (WGS) entry which is preliminary data.</text>
</comment>
<organism evidence="2 3">
    <name type="scientific">Chlamydomonas schloesseri</name>
    <dbReference type="NCBI Taxonomy" id="2026947"/>
    <lineage>
        <taxon>Eukaryota</taxon>
        <taxon>Viridiplantae</taxon>
        <taxon>Chlorophyta</taxon>
        <taxon>core chlorophytes</taxon>
        <taxon>Chlorophyceae</taxon>
        <taxon>CS clade</taxon>
        <taxon>Chlamydomonadales</taxon>
        <taxon>Chlamydomonadaceae</taxon>
        <taxon>Chlamydomonas</taxon>
    </lineage>
</organism>
<dbReference type="Gene3D" id="1.20.5.340">
    <property type="match status" value="1"/>
</dbReference>
<sequence>MNLQLTPNAVYSLQCDLASSAPADSTYTEVYMATSVGGTYKGVLYRNNNPSQLDALTQRVARDAAQEAGDIVSLRNDLAALNATVQAQASQIASATQQIELLKSRMAAAEAQDRVLQGDVNGLRGLLKPDPDGSISPRRVCFGDACLVDNDGHSIAVTNRNGQVTVLIIRTNMPGGMTLHMPNGCSRISWGDDLAWHIGPEGTDCKAGWTLRVPTWKRYAWFPDGGTNFET</sequence>